<proteinExistence type="predicted"/>
<keyword evidence="2" id="KW-1185">Reference proteome</keyword>
<protein>
    <submittedName>
        <fullName evidence="1">Uncharacterized protein</fullName>
    </submittedName>
</protein>
<organism evidence="1 2">
    <name type="scientific">Taxus chinensis</name>
    <name type="common">Chinese yew</name>
    <name type="synonym">Taxus wallichiana var. chinensis</name>
    <dbReference type="NCBI Taxonomy" id="29808"/>
    <lineage>
        <taxon>Eukaryota</taxon>
        <taxon>Viridiplantae</taxon>
        <taxon>Streptophyta</taxon>
        <taxon>Embryophyta</taxon>
        <taxon>Tracheophyta</taxon>
        <taxon>Spermatophyta</taxon>
        <taxon>Pinopsida</taxon>
        <taxon>Pinidae</taxon>
        <taxon>Conifers II</taxon>
        <taxon>Cupressales</taxon>
        <taxon>Taxaceae</taxon>
        <taxon>Taxus</taxon>
    </lineage>
</organism>
<gene>
    <name evidence="1" type="ORF">KI387_022985</name>
</gene>
<reference evidence="1 2" key="1">
    <citation type="journal article" date="2021" name="Nat. Plants">
        <title>The Taxus genome provides insights into paclitaxel biosynthesis.</title>
        <authorList>
            <person name="Xiong X."/>
            <person name="Gou J."/>
            <person name="Liao Q."/>
            <person name="Li Y."/>
            <person name="Zhou Q."/>
            <person name="Bi G."/>
            <person name="Li C."/>
            <person name="Du R."/>
            <person name="Wang X."/>
            <person name="Sun T."/>
            <person name="Guo L."/>
            <person name="Liang H."/>
            <person name="Lu P."/>
            <person name="Wu Y."/>
            <person name="Zhang Z."/>
            <person name="Ro D.K."/>
            <person name="Shang Y."/>
            <person name="Huang S."/>
            <person name="Yan J."/>
        </authorList>
    </citation>
    <scope>NUCLEOTIDE SEQUENCE [LARGE SCALE GENOMIC DNA]</scope>
    <source>
        <strain evidence="1">Ta-2019</strain>
    </source>
</reference>
<sequence>EDSFYDEKIETKSFEVLEVESPLEKEVVEFHEIRDDEEILPNGFLVISKLNIISNEHK</sequence>
<dbReference type="AlphaFoldDB" id="A0AA38L787"/>
<accession>A0AA38L787</accession>
<comment type="caution">
    <text evidence="1">The sequence shown here is derived from an EMBL/GenBank/DDBJ whole genome shotgun (WGS) entry which is preliminary data.</text>
</comment>
<dbReference type="Proteomes" id="UP000824469">
    <property type="component" value="Unassembled WGS sequence"/>
</dbReference>
<feature type="non-terminal residue" evidence="1">
    <location>
        <position position="1"/>
    </location>
</feature>
<evidence type="ECO:0000313" key="2">
    <source>
        <dbReference type="Proteomes" id="UP000824469"/>
    </source>
</evidence>
<feature type="non-terminal residue" evidence="1">
    <location>
        <position position="58"/>
    </location>
</feature>
<name>A0AA38L787_TAXCH</name>
<evidence type="ECO:0000313" key="1">
    <source>
        <dbReference type="EMBL" id="KAH9314358.1"/>
    </source>
</evidence>
<dbReference type="EMBL" id="JAHRHJ020000005">
    <property type="protein sequence ID" value="KAH9314358.1"/>
    <property type="molecule type" value="Genomic_DNA"/>
</dbReference>